<evidence type="ECO:0000313" key="1">
    <source>
        <dbReference type="EMBL" id="KAH6932316.1"/>
    </source>
</evidence>
<name>A0ACB7SEE9_HYAAI</name>
<protein>
    <submittedName>
        <fullName evidence="1">Uncharacterized protein</fullName>
    </submittedName>
</protein>
<reference evidence="1" key="1">
    <citation type="submission" date="2020-05" db="EMBL/GenBank/DDBJ databases">
        <title>Large-scale comparative analyses of tick genomes elucidate their genetic diversity and vector capacities.</title>
        <authorList>
            <person name="Jia N."/>
            <person name="Wang J."/>
            <person name="Shi W."/>
            <person name="Du L."/>
            <person name="Sun Y."/>
            <person name="Zhan W."/>
            <person name="Jiang J."/>
            <person name="Wang Q."/>
            <person name="Zhang B."/>
            <person name="Ji P."/>
            <person name="Sakyi L.B."/>
            <person name="Cui X."/>
            <person name="Yuan T."/>
            <person name="Jiang B."/>
            <person name="Yang W."/>
            <person name="Lam T.T.-Y."/>
            <person name="Chang Q."/>
            <person name="Ding S."/>
            <person name="Wang X."/>
            <person name="Zhu J."/>
            <person name="Ruan X."/>
            <person name="Zhao L."/>
            <person name="Wei J."/>
            <person name="Que T."/>
            <person name="Du C."/>
            <person name="Cheng J."/>
            <person name="Dai P."/>
            <person name="Han X."/>
            <person name="Huang E."/>
            <person name="Gao Y."/>
            <person name="Liu J."/>
            <person name="Shao H."/>
            <person name="Ye R."/>
            <person name="Li L."/>
            <person name="Wei W."/>
            <person name="Wang X."/>
            <person name="Wang C."/>
            <person name="Yang T."/>
            <person name="Huo Q."/>
            <person name="Li W."/>
            <person name="Guo W."/>
            <person name="Chen H."/>
            <person name="Zhou L."/>
            <person name="Ni X."/>
            <person name="Tian J."/>
            <person name="Zhou Y."/>
            <person name="Sheng Y."/>
            <person name="Liu T."/>
            <person name="Pan Y."/>
            <person name="Xia L."/>
            <person name="Li J."/>
            <person name="Zhao F."/>
            <person name="Cao W."/>
        </authorList>
    </citation>
    <scope>NUCLEOTIDE SEQUENCE</scope>
    <source>
        <strain evidence="1">Hyas-2018</strain>
    </source>
</reference>
<gene>
    <name evidence="1" type="ORF">HPB50_004839</name>
</gene>
<organism evidence="1 2">
    <name type="scientific">Hyalomma asiaticum</name>
    <name type="common">Tick</name>
    <dbReference type="NCBI Taxonomy" id="266040"/>
    <lineage>
        <taxon>Eukaryota</taxon>
        <taxon>Metazoa</taxon>
        <taxon>Ecdysozoa</taxon>
        <taxon>Arthropoda</taxon>
        <taxon>Chelicerata</taxon>
        <taxon>Arachnida</taxon>
        <taxon>Acari</taxon>
        <taxon>Parasitiformes</taxon>
        <taxon>Ixodida</taxon>
        <taxon>Ixodoidea</taxon>
        <taxon>Ixodidae</taxon>
        <taxon>Hyalomminae</taxon>
        <taxon>Hyalomma</taxon>
    </lineage>
</organism>
<proteinExistence type="predicted"/>
<accession>A0ACB7SEE9</accession>
<keyword evidence="2" id="KW-1185">Reference proteome</keyword>
<dbReference type="Proteomes" id="UP000821845">
    <property type="component" value="Chromosome 4"/>
</dbReference>
<sequence length="318" mass="34657">MYDDMYVAGPSGITSAPSVTKVIASGMKPGLYPGTQPATVPDSGASDTTDHGDEGATNGATLSFKDGNKVSPLCAARVLRDIKELFTDPPPGVHIAPVENNVAEIHALVLGPADTPYEGGFFHFLVQCPAQYPIKPPSVRLMNTDGGRVRFNPNLYECGMVCLSILGTWDGPAWSPAQCLSSVLISIQSLLSERPLYNEPGYTIEMLKAESERYNTIVQHETIRVAVCDAVEACLKGSSQCPPPLREVMLRSFPVYYDRYEKAVTANMRLTGRPMLDPLGHPLGDPSGWFQYDKLLHRLRELKEQVEESLKSTGKGTE</sequence>
<evidence type="ECO:0000313" key="2">
    <source>
        <dbReference type="Proteomes" id="UP000821845"/>
    </source>
</evidence>
<dbReference type="EMBL" id="CM023484">
    <property type="protein sequence ID" value="KAH6932316.1"/>
    <property type="molecule type" value="Genomic_DNA"/>
</dbReference>
<comment type="caution">
    <text evidence="1">The sequence shown here is derived from an EMBL/GenBank/DDBJ whole genome shotgun (WGS) entry which is preliminary data.</text>
</comment>